<reference evidence="2 3" key="1">
    <citation type="submission" date="2011-05" db="EMBL/GenBank/DDBJ databases">
        <authorList>
            <person name="Muzny D."/>
            <person name="Qin X."/>
            <person name="Deng J."/>
            <person name="Jiang H."/>
            <person name="Liu Y."/>
            <person name="Qu J."/>
            <person name="Song X.-Z."/>
            <person name="Zhang L."/>
            <person name="Thornton R."/>
            <person name="Coyle M."/>
            <person name="Francisco L."/>
            <person name="Jackson L."/>
            <person name="Javaid M."/>
            <person name="Korchina V."/>
            <person name="Kovar C."/>
            <person name="Mata R."/>
            <person name="Mathew T."/>
            <person name="Ngo R."/>
            <person name="Nguyen L."/>
            <person name="Nguyen N."/>
            <person name="Okwuonu G."/>
            <person name="Ongeri F."/>
            <person name="Pham C."/>
            <person name="Simmons D."/>
            <person name="Wilczek-Boney K."/>
            <person name="Hale W."/>
            <person name="Jakkamsetti A."/>
            <person name="Pham P."/>
            <person name="Ruth R."/>
            <person name="San Lucas F."/>
            <person name="Warren J."/>
            <person name="Zhang J."/>
            <person name="Zhao Z."/>
            <person name="Zhou C."/>
            <person name="Zhu D."/>
            <person name="Lee S."/>
            <person name="Bess C."/>
            <person name="Blankenburg K."/>
            <person name="Forbes L."/>
            <person name="Fu Q."/>
            <person name="Gubbala S."/>
            <person name="Hirani K."/>
            <person name="Jayaseelan J.C."/>
            <person name="Lara F."/>
            <person name="Munidasa M."/>
            <person name="Palculict T."/>
            <person name="Patil S."/>
            <person name="Pu L.-L."/>
            <person name="Saada N."/>
            <person name="Tang L."/>
            <person name="Weissenberger G."/>
            <person name="Zhu Y."/>
            <person name="Hemphill L."/>
            <person name="Shang Y."/>
            <person name="Youmans B."/>
            <person name="Ayvaz T."/>
            <person name="Ross M."/>
            <person name="Santibanez J."/>
            <person name="Aqrawi P."/>
            <person name="Gross S."/>
            <person name="Joshi V."/>
            <person name="Fowler G."/>
            <person name="Nazareth L."/>
            <person name="Reid J."/>
            <person name="Worley K."/>
            <person name="Petrosino J."/>
            <person name="Highlander S."/>
            <person name="Gibbs R."/>
        </authorList>
    </citation>
    <scope>NUCLEOTIDE SEQUENCE [LARGE SCALE GENOMIC DNA]</scope>
    <source>
        <strain evidence="2 3">ATCC 51191</strain>
    </source>
</reference>
<dbReference type="EMBL" id="AFQD01000457">
    <property type="protein sequence ID" value="EGQ78663.1"/>
    <property type="molecule type" value="Genomic_DNA"/>
</dbReference>
<protein>
    <submittedName>
        <fullName evidence="2">Integral membrane protein</fullName>
    </submittedName>
</protein>
<organism evidence="2 3">
    <name type="scientific">Fusobacterium animalis ATCC 51191</name>
    <dbReference type="NCBI Taxonomy" id="997347"/>
    <lineage>
        <taxon>Bacteria</taxon>
        <taxon>Fusobacteriati</taxon>
        <taxon>Fusobacteriota</taxon>
        <taxon>Fusobacteriia</taxon>
        <taxon>Fusobacteriales</taxon>
        <taxon>Fusobacteriaceae</taxon>
        <taxon>Fusobacterium</taxon>
    </lineage>
</organism>
<feature type="transmembrane region" description="Helical" evidence="1">
    <location>
        <begin position="28"/>
        <end position="50"/>
    </location>
</feature>
<keyword evidence="1" id="KW-1133">Transmembrane helix</keyword>
<name>F9EQV2_9FUSO</name>
<dbReference type="Proteomes" id="UP000005392">
    <property type="component" value="Unassembled WGS sequence"/>
</dbReference>
<proteinExistence type="predicted"/>
<dbReference type="AlphaFoldDB" id="F9EQV2"/>
<evidence type="ECO:0000313" key="3">
    <source>
        <dbReference type="Proteomes" id="UP000005392"/>
    </source>
</evidence>
<accession>F9EQV2</accession>
<comment type="caution">
    <text evidence="2">The sequence shown here is derived from an EMBL/GenBank/DDBJ whole genome shotgun (WGS) entry which is preliminary data.</text>
</comment>
<evidence type="ECO:0000256" key="1">
    <source>
        <dbReference type="SAM" id="Phobius"/>
    </source>
</evidence>
<sequence length="62" mass="7756">MYFSHSNYFLEVLKKESSTWSTKHTHNIFFYLDYFVYMGSWIFFSIFTLFKLPKEKNKKVFY</sequence>
<evidence type="ECO:0000313" key="2">
    <source>
        <dbReference type="EMBL" id="EGQ78663.1"/>
    </source>
</evidence>
<dbReference type="HOGENOM" id="CLU_2909352_0_0_0"/>
<keyword evidence="1" id="KW-0812">Transmembrane</keyword>
<keyword evidence="3" id="KW-1185">Reference proteome</keyword>
<keyword evidence="1" id="KW-0472">Membrane</keyword>
<gene>
    <name evidence="2" type="ORF">HMPREF9094_2307</name>
</gene>
<feature type="non-terminal residue" evidence="2">
    <location>
        <position position="62"/>
    </location>
</feature>